<dbReference type="Proteomes" id="UP001576780">
    <property type="component" value="Unassembled WGS sequence"/>
</dbReference>
<keyword evidence="2" id="KW-1185">Reference proteome</keyword>
<accession>A0ABV4WG21</accession>
<reference evidence="1 2" key="1">
    <citation type="submission" date="2024-09" db="EMBL/GenBank/DDBJ databases">
        <title>Floridaenema gen nov. (Aerosakkonemataceae, Aerosakkonematales ord. nov., Cyanobacteria) from benthic tropical and subtropical fresh waters, with the description of four new species.</title>
        <authorList>
            <person name="Moretto J.A."/>
            <person name="Berthold D.E."/>
            <person name="Lefler F.W."/>
            <person name="Huang I.-S."/>
            <person name="Laughinghouse H. IV."/>
        </authorList>
    </citation>
    <scope>NUCLEOTIDE SEQUENCE [LARGE SCALE GENOMIC DNA]</scope>
    <source>
        <strain evidence="1 2">BLCC-F167</strain>
    </source>
</reference>
<evidence type="ECO:0000313" key="2">
    <source>
        <dbReference type="Proteomes" id="UP001576780"/>
    </source>
</evidence>
<proteinExistence type="predicted"/>
<comment type="caution">
    <text evidence="1">The sequence shown here is derived from an EMBL/GenBank/DDBJ whole genome shotgun (WGS) entry which is preliminary data.</text>
</comment>
<evidence type="ECO:0000313" key="1">
    <source>
        <dbReference type="EMBL" id="MFB2834028.1"/>
    </source>
</evidence>
<dbReference type="EMBL" id="JBHFNT010000049">
    <property type="protein sequence ID" value="MFB2834028.1"/>
    <property type="molecule type" value="Genomic_DNA"/>
</dbReference>
<organism evidence="1 2">
    <name type="scientific">Floridaenema evergladense BLCC-F167</name>
    <dbReference type="NCBI Taxonomy" id="3153639"/>
    <lineage>
        <taxon>Bacteria</taxon>
        <taxon>Bacillati</taxon>
        <taxon>Cyanobacteriota</taxon>
        <taxon>Cyanophyceae</taxon>
        <taxon>Oscillatoriophycideae</taxon>
        <taxon>Aerosakkonematales</taxon>
        <taxon>Aerosakkonemataceae</taxon>
        <taxon>Floridanema</taxon>
        <taxon>Floridanema evergladense</taxon>
    </lineage>
</organism>
<name>A0ABV4WG21_9CYAN</name>
<dbReference type="RefSeq" id="WP_413276473.1">
    <property type="nucleotide sequence ID" value="NZ_JBHFNT010000049.1"/>
</dbReference>
<gene>
    <name evidence="1" type="ORF">ACE1CA_05795</name>
</gene>
<protein>
    <submittedName>
        <fullName evidence="1">Uncharacterized protein</fullName>
    </submittedName>
</protein>
<sequence length="159" mass="17453">MRIAVAVEYGFSPSFPMPLTEERLLLAESVALVIEVKSDLNKQWHQIEETTRKVKVLKRTLKAVTIEGDDPPPLSIPVIAVGYNGYSTIEGLSKRLESTPLECRPDGALVIDSGCFVGLGMTTSGALGLYALTLGIDVLLRQLITSRPNLVRYARYSDF</sequence>